<dbReference type="EMBL" id="JAACJN010000039">
    <property type="protein sequence ID" value="KAF5385536.1"/>
    <property type="molecule type" value="Genomic_DNA"/>
</dbReference>
<reference evidence="2 3" key="1">
    <citation type="journal article" date="2020" name="ISME J.">
        <title>Uncovering the hidden diversity of litter-decomposition mechanisms in mushroom-forming fungi.</title>
        <authorList>
            <person name="Floudas D."/>
            <person name="Bentzer J."/>
            <person name="Ahren D."/>
            <person name="Johansson T."/>
            <person name="Persson P."/>
            <person name="Tunlid A."/>
        </authorList>
    </citation>
    <scope>NUCLEOTIDE SEQUENCE [LARGE SCALE GENOMIC DNA]</scope>
    <source>
        <strain evidence="2 3">CBS 406.79</strain>
    </source>
</reference>
<dbReference type="OrthoDB" id="2743740at2759"/>
<protein>
    <submittedName>
        <fullName evidence="2">Uncharacterized protein</fullName>
    </submittedName>
</protein>
<keyword evidence="1" id="KW-0812">Transmembrane</keyword>
<evidence type="ECO:0000313" key="3">
    <source>
        <dbReference type="Proteomes" id="UP000518752"/>
    </source>
</evidence>
<gene>
    <name evidence="2" type="ORF">D9757_006727</name>
</gene>
<comment type="caution">
    <text evidence="2">The sequence shown here is derived from an EMBL/GenBank/DDBJ whole genome shotgun (WGS) entry which is preliminary data.</text>
</comment>
<sequence length="98" mass="10948">MHTLENGAVTSIASIMSVVFWLSMQDLPWLTFCHRKTPRKNSILAIFNYRQELRRTHANGGNILDLDPARLGFGSYLQSPVITLGFNMRAHSSTAKAG</sequence>
<name>A0A8H5M9K1_9AGAR</name>
<proteinExistence type="predicted"/>
<dbReference type="AlphaFoldDB" id="A0A8H5M9K1"/>
<keyword evidence="1" id="KW-0472">Membrane</keyword>
<evidence type="ECO:0000313" key="2">
    <source>
        <dbReference type="EMBL" id="KAF5385536.1"/>
    </source>
</evidence>
<keyword evidence="3" id="KW-1185">Reference proteome</keyword>
<keyword evidence="1" id="KW-1133">Transmembrane helix</keyword>
<feature type="transmembrane region" description="Helical" evidence="1">
    <location>
        <begin position="12"/>
        <end position="32"/>
    </location>
</feature>
<organism evidence="2 3">
    <name type="scientific">Collybiopsis confluens</name>
    <dbReference type="NCBI Taxonomy" id="2823264"/>
    <lineage>
        <taxon>Eukaryota</taxon>
        <taxon>Fungi</taxon>
        <taxon>Dikarya</taxon>
        <taxon>Basidiomycota</taxon>
        <taxon>Agaricomycotina</taxon>
        <taxon>Agaricomycetes</taxon>
        <taxon>Agaricomycetidae</taxon>
        <taxon>Agaricales</taxon>
        <taxon>Marasmiineae</taxon>
        <taxon>Omphalotaceae</taxon>
        <taxon>Collybiopsis</taxon>
    </lineage>
</organism>
<evidence type="ECO:0000256" key="1">
    <source>
        <dbReference type="SAM" id="Phobius"/>
    </source>
</evidence>
<dbReference type="Proteomes" id="UP000518752">
    <property type="component" value="Unassembled WGS sequence"/>
</dbReference>
<accession>A0A8H5M9K1</accession>